<keyword evidence="1" id="KW-0812">Transmembrane</keyword>
<sequence length="74" mass="8808">MKKESRKRSFYKSISWPLVHIFFVGTLVYFFEKAITGEAHWEYAGSFAIIYTACEMLGYFLHERAWSRFGKKVD</sequence>
<evidence type="ECO:0000313" key="3">
    <source>
        <dbReference type="EMBL" id="CAB4164830.1"/>
    </source>
</evidence>
<evidence type="ECO:0000259" key="2">
    <source>
        <dbReference type="Pfam" id="PF09834"/>
    </source>
</evidence>
<evidence type="ECO:0000256" key="1">
    <source>
        <dbReference type="SAM" id="Phobius"/>
    </source>
</evidence>
<keyword evidence="1" id="KW-1133">Transmembrane helix</keyword>
<dbReference type="InterPro" id="IPR018638">
    <property type="entry name" value="DUF2061_membrane"/>
</dbReference>
<protein>
    <recommendedName>
        <fullName evidence="2">DUF2061 domain-containing protein</fullName>
    </recommendedName>
</protein>
<keyword evidence="1" id="KW-0472">Membrane</keyword>
<name>A0A6J5NYT6_9CAUD</name>
<dbReference type="EMBL" id="LR796766">
    <property type="protein sequence ID" value="CAB4164830.1"/>
    <property type="molecule type" value="Genomic_DNA"/>
</dbReference>
<accession>A0A6J5NYT6</accession>
<proteinExistence type="predicted"/>
<gene>
    <name evidence="3" type="ORF">UFOVP828_142</name>
</gene>
<feature type="domain" description="DUF2061" evidence="2">
    <location>
        <begin position="12"/>
        <end position="67"/>
    </location>
</feature>
<feature type="transmembrane region" description="Helical" evidence="1">
    <location>
        <begin position="43"/>
        <end position="62"/>
    </location>
</feature>
<feature type="transmembrane region" description="Helical" evidence="1">
    <location>
        <begin position="12"/>
        <end position="31"/>
    </location>
</feature>
<dbReference type="Pfam" id="PF09834">
    <property type="entry name" value="DUF2061"/>
    <property type="match status" value="1"/>
</dbReference>
<reference evidence="3" key="1">
    <citation type="submission" date="2020-04" db="EMBL/GenBank/DDBJ databases">
        <authorList>
            <person name="Chiriac C."/>
            <person name="Salcher M."/>
            <person name="Ghai R."/>
            <person name="Kavagutti S V."/>
        </authorList>
    </citation>
    <scope>NUCLEOTIDE SEQUENCE</scope>
</reference>
<organism evidence="3">
    <name type="scientific">uncultured Caudovirales phage</name>
    <dbReference type="NCBI Taxonomy" id="2100421"/>
    <lineage>
        <taxon>Viruses</taxon>
        <taxon>Duplodnaviria</taxon>
        <taxon>Heunggongvirae</taxon>
        <taxon>Uroviricota</taxon>
        <taxon>Caudoviricetes</taxon>
        <taxon>Peduoviridae</taxon>
        <taxon>Maltschvirus</taxon>
        <taxon>Maltschvirus maltsch</taxon>
    </lineage>
</organism>